<feature type="domain" description="Acetyl-CoA hydrolase/transferase C-terminal" evidence="4">
    <location>
        <begin position="187"/>
        <end position="339"/>
    </location>
</feature>
<dbReference type="PANTHER" id="PTHR21432:SF20">
    <property type="entry name" value="ACETYL-COA HYDROLASE"/>
    <property type="match status" value="1"/>
</dbReference>
<dbReference type="SUPFAM" id="SSF100950">
    <property type="entry name" value="NagB/RpiA/CoA transferase-like"/>
    <property type="match status" value="2"/>
</dbReference>
<keyword evidence="6" id="KW-1185">Reference proteome</keyword>
<dbReference type="InterPro" id="IPR038460">
    <property type="entry name" value="AcetylCoA_hyd_C_sf"/>
</dbReference>
<dbReference type="Gene3D" id="3.40.1080.20">
    <property type="entry name" value="Acetyl-CoA hydrolase/transferase C-terminal domain"/>
    <property type="match status" value="1"/>
</dbReference>
<protein>
    <submittedName>
        <fullName evidence="5">Acetyl-CoA hydrolase/transferase</fullName>
    </submittedName>
</protein>
<evidence type="ECO:0000259" key="3">
    <source>
        <dbReference type="Pfam" id="PF02550"/>
    </source>
</evidence>
<dbReference type="Gene3D" id="3.30.750.70">
    <property type="entry name" value="4-hydroxybutyrate coenzyme like domains"/>
    <property type="match status" value="1"/>
</dbReference>
<sequence length="345" mass="36962">MRVLEGEETTFWTPCFLSEIPKLIRSDRFPIDVAMVQVSTPDKHGFVSLGTSVVATLQAVRSAKKVIAVINDNYPRTLGDSMVHVSQFDAMCHEDFARHSVPGAPPTDVQAAIGKNIASLIPDNACLQVGFGAVPDNALANLKGHKGLGVHTEMLSEGVCDLVKAGAVTNEHKAVLPGKVLCSFAFGSEALYDFVDDNNYVNFRTVDYSNDPYVVAQNDNFIAINGAIEVDITGQIVADSIGDKFWSGVGGQLDFMRGAAMSKGGKPICALPSTTSKGQSRIVNHLAPGAGVVTTKYHADYVVTEHGIAELWGYNSRQRALALINIAAPEHRDHLMADAKARGLI</sequence>
<organism evidence="5 6">
    <name type="scientific">Kipferlia bialata</name>
    <dbReference type="NCBI Taxonomy" id="797122"/>
    <lineage>
        <taxon>Eukaryota</taxon>
        <taxon>Metamonada</taxon>
        <taxon>Carpediemonas-like organisms</taxon>
        <taxon>Kipferlia</taxon>
    </lineage>
</organism>
<dbReference type="GO" id="GO:0008775">
    <property type="term" value="F:acetate CoA-transferase activity"/>
    <property type="evidence" value="ECO:0007669"/>
    <property type="project" value="InterPro"/>
</dbReference>
<evidence type="ECO:0000313" key="5">
    <source>
        <dbReference type="EMBL" id="GIQ79415.1"/>
    </source>
</evidence>
<comment type="similarity">
    <text evidence="1">Belongs to the acetyl-CoA hydrolase/transferase family.</text>
</comment>
<dbReference type="Pfam" id="PF02550">
    <property type="entry name" value="AcetylCoA_hydro"/>
    <property type="match status" value="1"/>
</dbReference>
<evidence type="ECO:0000313" key="6">
    <source>
        <dbReference type="Proteomes" id="UP000265618"/>
    </source>
</evidence>
<accession>A0A9K3CNG6</accession>
<dbReference type="GO" id="GO:0006083">
    <property type="term" value="P:acetate metabolic process"/>
    <property type="evidence" value="ECO:0007669"/>
    <property type="project" value="InterPro"/>
</dbReference>
<comment type="caution">
    <text evidence="5">The sequence shown here is derived from an EMBL/GenBank/DDBJ whole genome shotgun (WGS) entry which is preliminary data.</text>
</comment>
<dbReference type="Pfam" id="PF13336">
    <property type="entry name" value="AcetylCoA_hyd_C"/>
    <property type="match status" value="1"/>
</dbReference>
<evidence type="ECO:0000256" key="2">
    <source>
        <dbReference type="ARBA" id="ARBA00022679"/>
    </source>
</evidence>
<dbReference type="AlphaFoldDB" id="A0A9K3CNG6"/>
<gene>
    <name evidence="5" type="ORF">KIPB_000060</name>
</gene>
<dbReference type="InterPro" id="IPR046433">
    <property type="entry name" value="ActCoA_hydro"/>
</dbReference>
<reference evidence="5 6" key="1">
    <citation type="journal article" date="2018" name="PLoS ONE">
        <title>The draft genome of Kipferlia bialata reveals reductive genome evolution in fornicate parasites.</title>
        <authorList>
            <person name="Tanifuji G."/>
            <person name="Takabayashi S."/>
            <person name="Kume K."/>
            <person name="Takagi M."/>
            <person name="Nakayama T."/>
            <person name="Kamikawa R."/>
            <person name="Inagaki Y."/>
            <person name="Hashimoto T."/>
        </authorList>
    </citation>
    <scope>NUCLEOTIDE SEQUENCE [LARGE SCALE GENOMIC DNA]</scope>
    <source>
        <strain evidence="5">NY0173</strain>
    </source>
</reference>
<dbReference type="InterPro" id="IPR003702">
    <property type="entry name" value="ActCoA_hydro_N"/>
</dbReference>
<dbReference type="GO" id="GO:0016787">
    <property type="term" value="F:hydrolase activity"/>
    <property type="evidence" value="ECO:0007669"/>
    <property type="project" value="UniProtKB-KW"/>
</dbReference>
<name>A0A9K3CNG6_9EUKA</name>
<dbReference type="Proteomes" id="UP000265618">
    <property type="component" value="Unassembled WGS sequence"/>
</dbReference>
<dbReference type="PANTHER" id="PTHR21432">
    <property type="entry name" value="ACETYL-COA HYDROLASE-RELATED"/>
    <property type="match status" value="1"/>
</dbReference>
<evidence type="ECO:0000256" key="1">
    <source>
        <dbReference type="ARBA" id="ARBA00009632"/>
    </source>
</evidence>
<dbReference type="InterPro" id="IPR026888">
    <property type="entry name" value="AcetylCoA_hyd_C"/>
</dbReference>
<evidence type="ECO:0000259" key="4">
    <source>
        <dbReference type="Pfam" id="PF13336"/>
    </source>
</evidence>
<keyword evidence="2" id="KW-0808">Transferase</keyword>
<dbReference type="EMBL" id="BDIP01000004">
    <property type="protein sequence ID" value="GIQ79415.1"/>
    <property type="molecule type" value="Genomic_DNA"/>
</dbReference>
<proteinExistence type="inferred from homology"/>
<dbReference type="Gene3D" id="3.40.1080.10">
    <property type="entry name" value="Glutaconate Coenzyme A-transferase"/>
    <property type="match status" value="1"/>
</dbReference>
<feature type="domain" description="Acetyl-CoA hydrolase/transferase N-terminal" evidence="3">
    <location>
        <begin position="12"/>
        <end position="93"/>
    </location>
</feature>
<keyword evidence="5" id="KW-0378">Hydrolase</keyword>
<dbReference type="InterPro" id="IPR037171">
    <property type="entry name" value="NagB/RpiA_transferase-like"/>
</dbReference>
<dbReference type="OrthoDB" id="10250396at2759"/>